<dbReference type="Ensembl" id="ENSKMAT00000025991.1">
    <property type="protein sequence ID" value="ENSKMAP00000025669.1"/>
    <property type="gene ID" value="ENSKMAG00000018999.1"/>
</dbReference>
<feature type="compositionally biased region" description="Basic and acidic residues" evidence="12">
    <location>
        <begin position="14"/>
        <end position="64"/>
    </location>
</feature>
<reference evidence="13" key="2">
    <citation type="submission" date="2025-09" db="UniProtKB">
        <authorList>
            <consortium name="Ensembl"/>
        </authorList>
    </citation>
    <scope>IDENTIFICATION</scope>
</reference>
<keyword evidence="14" id="KW-1185">Reference proteome</keyword>
<comment type="function">
    <text evidence="1">Specific inhibition of calpain (calcium-dependent cysteine protease). Plays a key role in postmortem tenderization of meat and have been proposed to be involved in muscle protein degradation in living tissue.</text>
</comment>
<name>A0A3Q3BKV0_KRYMA</name>
<evidence type="ECO:0000256" key="3">
    <source>
        <dbReference type="ARBA" id="ARBA00017619"/>
    </source>
</evidence>
<dbReference type="GO" id="GO:0005737">
    <property type="term" value="C:cytoplasm"/>
    <property type="evidence" value="ECO:0007669"/>
    <property type="project" value="TreeGrafter"/>
</dbReference>
<evidence type="ECO:0000313" key="13">
    <source>
        <dbReference type="Ensembl" id="ENSKMAP00000025669.1"/>
    </source>
</evidence>
<keyword evidence="4" id="KW-1017">Isopeptide bond</keyword>
<keyword evidence="5" id="KW-0597">Phosphoprotein</keyword>
<dbReference type="Proteomes" id="UP000264800">
    <property type="component" value="Unplaced"/>
</dbReference>
<evidence type="ECO:0000313" key="14">
    <source>
        <dbReference type="Proteomes" id="UP000264800"/>
    </source>
</evidence>
<keyword evidence="6" id="KW-0646">Protease inhibitor</keyword>
<dbReference type="GeneTree" id="ENSGT00390000002993"/>
<comment type="similarity">
    <text evidence="2">Belongs to the protease inhibitor I27 (calpastatin) family.</text>
</comment>
<sequence length="164" mass="17411">MSLDALSALGDTLPEDKPKPESPKLKPEDIVPEDKVKKDKGVLVGERDDTLPPEYRFKEEDLKKLPAPKPEPTMGTVEALDILSGDFSTSSAAPCVQAPVVKPTAPPAQPPDALDILAGDFVASTAAPAVKSAPCVPTDADKPVKNTSQNKPFNRLFSFPSPNI</sequence>
<dbReference type="GO" id="GO:0010859">
    <property type="term" value="F:calcium-dependent cysteine-type endopeptidase inhibitor activity"/>
    <property type="evidence" value="ECO:0007669"/>
    <property type="project" value="TreeGrafter"/>
</dbReference>
<reference evidence="13" key="1">
    <citation type="submission" date="2025-08" db="UniProtKB">
        <authorList>
            <consortium name="Ensembl"/>
        </authorList>
    </citation>
    <scope>IDENTIFICATION</scope>
</reference>
<accession>A0A3Q3BKV0</accession>
<evidence type="ECO:0000256" key="6">
    <source>
        <dbReference type="ARBA" id="ARBA00022690"/>
    </source>
</evidence>
<dbReference type="InterPro" id="IPR001259">
    <property type="entry name" value="Prot_inh_calpain"/>
</dbReference>
<proteinExistence type="inferred from homology"/>
<dbReference type="InterPro" id="IPR026998">
    <property type="entry name" value="Calpastatin"/>
</dbReference>
<evidence type="ECO:0000256" key="5">
    <source>
        <dbReference type="ARBA" id="ARBA00022553"/>
    </source>
</evidence>
<evidence type="ECO:0000256" key="1">
    <source>
        <dbReference type="ARBA" id="ARBA00002637"/>
    </source>
</evidence>
<dbReference type="OMA" id="HKERPAP"/>
<evidence type="ECO:0000256" key="2">
    <source>
        <dbReference type="ARBA" id="ARBA00009487"/>
    </source>
</evidence>
<evidence type="ECO:0000256" key="9">
    <source>
        <dbReference type="ARBA" id="ARBA00022843"/>
    </source>
</evidence>
<dbReference type="PANTHER" id="PTHR10077:SF0">
    <property type="entry name" value="CALPASTATIN"/>
    <property type="match status" value="1"/>
</dbReference>
<evidence type="ECO:0000256" key="11">
    <source>
        <dbReference type="ARBA" id="ARBA00033013"/>
    </source>
</evidence>
<evidence type="ECO:0000256" key="4">
    <source>
        <dbReference type="ARBA" id="ARBA00022499"/>
    </source>
</evidence>
<organism evidence="13 14">
    <name type="scientific">Kryptolebias marmoratus</name>
    <name type="common">Mangrove killifish</name>
    <name type="synonym">Rivulus marmoratus</name>
    <dbReference type="NCBI Taxonomy" id="37003"/>
    <lineage>
        <taxon>Eukaryota</taxon>
        <taxon>Metazoa</taxon>
        <taxon>Chordata</taxon>
        <taxon>Craniata</taxon>
        <taxon>Vertebrata</taxon>
        <taxon>Euteleostomi</taxon>
        <taxon>Actinopterygii</taxon>
        <taxon>Neopterygii</taxon>
        <taxon>Teleostei</taxon>
        <taxon>Neoteleostei</taxon>
        <taxon>Acanthomorphata</taxon>
        <taxon>Ovalentaria</taxon>
        <taxon>Atherinomorphae</taxon>
        <taxon>Cyprinodontiformes</taxon>
        <taxon>Rivulidae</taxon>
        <taxon>Kryptolebias</taxon>
    </lineage>
</organism>
<feature type="region of interest" description="Disordered" evidence="12">
    <location>
        <begin position="1"/>
        <end position="74"/>
    </location>
</feature>
<evidence type="ECO:0000256" key="12">
    <source>
        <dbReference type="SAM" id="MobiDB-lite"/>
    </source>
</evidence>
<dbReference type="PANTHER" id="PTHR10077">
    <property type="entry name" value="CALPASTATIN"/>
    <property type="match status" value="1"/>
</dbReference>
<evidence type="ECO:0000256" key="8">
    <source>
        <dbReference type="ARBA" id="ARBA00022737"/>
    </source>
</evidence>
<evidence type="ECO:0000256" key="10">
    <source>
        <dbReference type="ARBA" id="ARBA00022990"/>
    </source>
</evidence>
<keyword evidence="9" id="KW-0832">Ubl conjugation</keyword>
<dbReference type="Pfam" id="PF00748">
    <property type="entry name" value="Calpain_inhib"/>
    <property type="match status" value="2"/>
</dbReference>
<evidence type="ECO:0000256" key="7">
    <source>
        <dbReference type="ARBA" id="ARBA00022704"/>
    </source>
</evidence>
<feature type="region of interest" description="Disordered" evidence="12">
    <location>
        <begin position="128"/>
        <end position="164"/>
    </location>
</feature>
<keyword evidence="10" id="KW-0007">Acetylation</keyword>
<protein>
    <recommendedName>
        <fullName evidence="3">Calpastatin</fullName>
    </recommendedName>
    <alternativeName>
        <fullName evidence="11">Calpain inhibitor</fullName>
    </alternativeName>
</protein>
<dbReference type="AlphaFoldDB" id="A0A3Q3BKV0"/>
<keyword evidence="8" id="KW-0677">Repeat</keyword>
<keyword evidence="7" id="KW-0789">Thiol protease inhibitor</keyword>